<comment type="caution">
    <text evidence="1">The sequence shown here is derived from an EMBL/GenBank/DDBJ whole genome shotgun (WGS) entry which is preliminary data.</text>
</comment>
<dbReference type="Proteomes" id="UP001152562">
    <property type="component" value="Unassembled WGS sequence"/>
</dbReference>
<keyword evidence="2" id="KW-1185">Reference proteome</keyword>
<evidence type="ECO:0000313" key="2">
    <source>
        <dbReference type="Proteomes" id="UP001152562"/>
    </source>
</evidence>
<dbReference type="AlphaFoldDB" id="A0A9P0TYV0"/>
<sequence length="157" mass="17396">MRVTLACERNVNKTALISVINVISGKAAPLPTTFASRESLSPPARFTRDTRRSRSHVTSELAECRPFLWRAPRRPKRLIAAAGATPGNSPESGPNFTQKVGECYLFEMHRTREIGSNEVAIVTQGFLRARLVTSDCDVTHSALPYDDASDQGRRRVK</sequence>
<reference evidence="1" key="1">
    <citation type="submission" date="2022-05" db="EMBL/GenBank/DDBJ databases">
        <authorList>
            <person name="Okamura Y."/>
        </authorList>
    </citation>
    <scope>NUCLEOTIDE SEQUENCE</scope>
</reference>
<name>A0A9P0TYV0_PIEBR</name>
<proteinExistence type="predicted"/>
<organism evidence="1 2">
    <name type="scientific">Pieris brassicae</name>
    <name type="common">White butterfly</name>
    <name type="synonym">Large white butterfly</name>
    <dbReference type="NCBI Taxonomy" id="7116"/>
    <lineage>
        <taxon>Eukaryota</taxon>
        <taxon>Metazoa</taxon>
        <taxon>Ecdysozoa</taxon>
        <taxon>Arthropoda</taxon>
        <taxon>Hexapoda</taxon>
        <taxon>Insecta</taxon>
        <taxon>Pterygota</taxon>
        <taxon>Neoptera</taxon>
        <taxon>Endopterygota</taxon>
        <taxon>Lepidoptera</taxon>
        <taxon>Glossata</taxon>
        <taxon>Ditrysia</taxon>
        <taxon>Papilionoidea</taxon>
        <taxon>Pieridae</taxon>
        <taxon>Pierinae</taxon>
        <taxon>Pieris</taxon>
    </lineage>
</organism>
<accession>A0A9P0TYV0</accession>
<protein>
    <submittedName>
        <fullName evidence="1">Uncharacterized protein</fullName>
    </submittedName>
</protein>
<gene>
    <name evidence="1" type="ORF">PIBRA_LOCUS12009</name>
</gene>
<evidence type="ECO:0000313" key="1">
    <source>
        <dbReference type="EMBL" id="CAH4036170.1"/>
    </source>
</evidence>
<dbReference type="EMBL" id="CALOZG010000053">
    <property type="protein sequence ID" value="CAH4036170.1"/>
    <property type="molecule type" value="Genomic_DNA"/>
</dbReference>